<keyword evidence="4" id="KW-1185">Reference proteome</keyword>
<dbReference type="Gene3D" id="1.10.10.10">
    <property type="entry name" value="Winged helix-like DNA-binding domain superfamily/Winged helix DNA-binding domain"/>
    <property type="match status" value="1"/>
</dbReference>
<feature type="region of interest" description="Disordered" evidence="1">
    <location>
        <begin position="1"/>
        <end position="45"/>
    </location>
</feature>
<dbReference type="InterPro" id="IPR036388">
    <property type="entry name" value="WH-like_DNA-bd_sf"/>
</dbReference>
<dbReference type="Proteomes" id="UP001053296">
    <property type="component" value="Chromosome"/>
</dbReference>
<dbReference type="Pfam" id="PF04492">
    <property type="entry name" value="Phage_rep_O"/>
    <property type="match status" value="1"/>
</dbReference>
<evidence type="ECO:0000256" key="1">
    <source>
        <dbReference type="SAM" id="MobiDB-lite"/>
    </source>
</evidence>
<accession>A0ABN6ESS1</accession>
<evidence type="ECO:0000259" key="2">
    <source>
        <dbReference type="Pfam" id="PF04492"/>
    </source>
</evidence>
<name>A0ABN6ESS1_9BACT</name>
<reference evidence="3" key="1">
    <citation type="journal article" date="2022" name="Arch. Microbiol.">
        <title>Pseudodesulfovibrio sediminis sp. nov., a mesophilic and neutrophilic sulfate-reducing bacterium isolated from sediment of a brackish lake.</title>
        <authorList>
            <person name="Takahashi A."/>
            <person name="Kojima H."/>
            <person name="Watanabe M."/>
            <person name="Fukui M."/>
        </authorList>
    </citation>
    <scope>NUCLEOTIDE SEQUENCE</scope>
    <source>
        <strain evidence="3">SF6</strain>
    </source>
</reference>
<feature type="domain" description="Bacteriophage lambda Replication protein O N-terminal" evidence="2">
    <location>
        <begin position="48"/>
        <end position="137"/>
    </location>
</feature>
<dbReference type="InterPro" id="IPR006497">
    <property type="entry name" value="Phage_lambda_VrpO_N"/>
</dbReference>
<dbReference type="EMBL" id="AP024485">
    <property type="protein sequence ID" value="BCS88176.1"/>
    <property type="molecule type" value="Genomic_DNA"/>
</dbReference>
<proteinExistence type="predicted"/>
<protein>
    <recommendedName>
        <fullName evidence="2">Bacteriophage lambda Replication protein O N-terminal domain-containing protein</fullName>
    </recommendedName>
</protein>
<evidence type="ECO:0000313" key="3">
    <source>
        <dbReference type="EMBL" id="BCS88176.1"/>
    </source>
</evidence>
<dbReference type="RefSeq" id="WP_229595578.1">
    <property type="nucleotide sequence ID" value="NZ_AP024485.1"/>
</dbReference>
<organism evidence="3 4">
    <name type="scientific">Pseudodesulfovibrio sediminis</name>
    <dbReference type="NCBI Taxonomy" id="2810563"/>
    <lineage>
        <taxon>Bacteria</taxon>
        <taxon>Pseudomonadati</taxon>
        <taxon>Thermodesulfobacteriota</taxon>
        <taxon>Desulfovibrionia</taxon>
        <taxon>Desulfovibrionales</taxon>
        <taxon>Desulfovibrionaceae</taxon>
    </lineage>
</organism>
<gene>
    <name evidence="3" type="ORF">PSDVSF_14180</name>
</gene>
<sequence length="142" mass="16239">MKKIENYRGKCTGVNPQTASNGGGDNNGPKNKKGTTPPGKKKQNGYTYTRLYNHIYDAIEPRKFSGAQYAVFMYIYRQTIGYQGRSIIFKTVDVAYKTKYEPRTIDMAYKSLLDDKIIKTVDGKKKGVQINFMKSEWTPIEE</sequence>
<evidence type="ECO:0000313" key="4">
    <source>
        <dbReference type="Proteomes" id="UP001053296"/>
    </source>
</evidence>